<dbReference type="Gene3D" id="1.10.10.60">
    <property type="entry name" value="Homeodomain-like"/>
    <property type="match status" value="1"/>
</dbReference>
<evidence type="ECO:0000256" key="1">
    <source>
        <dbReference type="ARBA" id="ARBA00023125"/>
    </source>
</evidence>
<reference evidence="4 5" key="1">
    <citation type="submission" date="2010-08" db="EMBL/GenBank/DDBJ databases">
        <authorList>
            <consortium name="US DOE Joint Genome Institute (JGI-PGF)"/>
            <person name="Lucas S."/>
            <person name="Copeland A."/>
            <person name="Lapidus A."/>
            <person name="Cheng J.-F."/>
            <person name="Bruce D."/>
            <person name="Goodwin L."/>
            <person name="Pitluck S."/>
            <person name="Land M.L."/>
            <person name="Hauser L."/>
            <person name="Chang Y.-J."/>
            <person name="Anderson I.J."/>
            <person name="Johnson E."/>
            <person name="Mulhopadhyay B."/>
            <person name="Kyrpides N."/>
            <person name="Woyke T.J."/>
        </authorList>
    </citation>
    <scope>NUCLEOTIDE SEQUENCE [LARGE SCALE GENOMIC DNA]</scope>
    <source>
        <strain evidence="4 5">6</strain>
    </source>
</reference>
<dbReference type="STRING" id="633697.EubceDRAFT1_0598"/>
<dbReference type="InterPro" id="IPR001647">
    <property type="entry name" value="HTH_TetR"/>
</dbReference>
<evidence type="ECO:0000259" key="3">
    <source>
        <dbReference type="PROSITE" id="PS50977"/>
    </source>
</evidence>
<sequence>MEQSTVREEILDATIVLFNQKGLKFTMDDLAKELHRSKKTIYVIFPDKKKLLDEMVDYIFDSIKLSEREILENDSLSTVEKLYHLLGAMPEKYRDIDFNRLYCLQDKYPRIYNHVQQRLESGWEATIGLIEQGMEEGVIREVSIPVFKIMMQATIEQFFQRNVLSESGIRYGEALAEVVRILVFGIARRDE</sequence>
<dbReference type="Gene3D" id="1.10.357.10">
    <property type="entry name" value="Tetracycline Repressor, domain 2"/>
    <property type="match status" value="1"/>
</dbReference>
<evidence type="ECO:0000313" key="5">
    <source>
        <dbReference type="Proteomes" id="UP000005753"/>
    </source>
</evidence>
<organism evidence="4 5">
    <name type="scientific">Eubacterium cellulosolvens (strain ATCC 43171 / JCM 9499 / 6)</name>
    <name type="common">Cillobacterium cellulosolvens</name>
    <dbReference type="NCBI Taxonomy" id="633697"/>
    <lineage>
        <taxon>Bacteria</taxon>
        <taxon>Bacillati</taxon>
        <taxon>Bacillota</taxon>
        <taxon>Clostridia</taxon>
        <taxon>Eubacteriales</taxon>
        <taxon>Eubacteriaceae</taxon>
        <taxon>Eubacterium</taxon>
    </lineage>
</organism>
<dbReference type="EMBL" id="CM001487">
    <property type="protein sequence ID" value="EIM56437.1"/>
    <property type="molecule type" value="Genomic_DNA"/>
</dbReference>
<dbReference type="PANTHER" id="PTHR43479:SF11">
    <property type="entry name" value="ACREF_ENVCD OPERON REPRESSOR-RELATED"/>
    <property type="match status" value="1"/>
</dbReference>
<gene>
    <name evidence="4" type="ORF">EubceDRAFT1_0598</name>
</gene>
<dbReference type="eggNOG" id="COG1309">
    <property type="taxonomic scope" value="Bacteria"/>
</dbReference>
<keyword evidence="5" id="KW-1185">Reference proteome</keyword>
<protein>
    <submittedName>
        <fullName evidence="4">Transcriptional regulator</fullName>
    </submittedName>
</protein>
<keyword evidence="1 2" id="KW-0238">DNA-binding</keyword>
<dbReference type="InterPro" id="IPR050624">
    <property type="entry name" value="HTH-type_Tx_Regulator"/>
</dbReference>
<dbReference type="HOGENOM" id="CLU_069356_30_3_9"/>
<dbReference type="GO" id="GO:0003677">
    <property type="term" value="F:DNA binding"/>
    <property type="evidence" value="ECO:0007669"/>
    <property type="project" value="UniProtKB-UniRule"/>
</dbReference>
<dbReference type="PROSITE" id="PS50977">
    <property type="entry name" value="HTH_TETR_2"/>
    <property type="match status" value="1"/>
</dbReference>
<dbReference type="InterPro" id="IPR036271">
    <property type="entry name" value="Tet_transcr_reg_TetR-rel_C_sf"/>
</dbReference>
<evidence type="ECO:0000313" key="4">
    <source>
        <dbReference type="EMBL" id="EIM56437.1"/>
    </source>
</evidence>
<proteinExistence type="predicted"/>
<dbReference type="PANTHER" id="PTHR43479">
    <property type="entry name" value="ACREF/ENVCD OPERON REPRESSOR-RELATED"/>
    <property type="match status" value="1"/>
</dbReference>
<dbReference type="Pfam" id="PF00440">
    <property type="entry name" value="TetR_N"/>
    <property type="match status" value="1"/>
</dbReference>
<feature type="DNA-binding region" description="H-T-H motif" evidence="2">
    <location>
        <begin position="26"/>
        <end position="45"/>
    </location>
</feature>
<name>I5ARL4_EUBC6</name>
<dbReference type="Proteomes" id="UP000005753">
    <property type="component" value="Chromosome"/>
</dbReference>
<dbReference type="InterPro" id="IPR009057">
    <property type="entry name" value="Homeodomain-like_sf"/>
</dbReference>
<dbReference type="OrthoDB" id="9812134at2"/>
<feature type="domain" description="HTH tetR-type" evidence="3">
    <location>
        <begin position="4"/>
        <end position="63"/>
    </location>
</feature>
<accession>I5ARL4</accession>
<evidence type="ECO:0000256" key="2">
    <source>
        <dbReference type="PROSITE-ProRule" id="PRU00335"/>
    </source>
</evidence>
<dbReference type="SUPFAM" id="SSF46689">
    <property type="entry name" value="Homeodomain-like"/>
    <property type="match status" value="1"/>
</dbReference>
<dbReference type="AlphaFoldDB" id="I5ARL4"/>
<dbReference type="SUPFAM" id="SSF48498">
    <property type="entry name" value="Tetracyclin repressor-like, C-terminal domain"/>
    <property type="match status" value="1"/>
</dbReference>
<reference evidence="4 5" key="2">
    <citation type="submission" date="2012-02" db="EMBL/GenBank/DDBJ databases">
        <title>Improved High-Quality Draft sequence of Eubacterium cellulosolvens 6.</title>
        <authorList>
            <consortium name="US DOE Joint Genome Institute"/>
            <person name="Lucas S."/>
            <person name="Han J."/>
            <person name="Lapidus A."/>
            <person name="Cheng J.-F."/>
            <person name="Goodwin L."/>
            <person name="Pitluck S."/>
            <person name="Peters L."/>
            <person name="Mikhailova N."/>
            <person name="Gu W."/>
            <person name="Detter J.C."/>
            <person name="Han C."/>
            <person name="Tapia R."/>
            <person name="Land M."/>
            <person name="Hauser L."/>
            <person name="Kyrpides N."/>
            <person name="Ivanova N."/>
            <person name="Pagani I."/>
            <person name="Johnson E."/>
            <person name="Mukhopadhyay B."/>
            <person name="Anderson I."/>
            <person name="Woyke T."/>
        </authorList>
    </citation>
    <scope>NUCLEOTIDE SEQUENCE [LARGE SCALE GENOMIC DNA]</scope>
    <source>
        <strain evidence="4 5">6</strain>
    </source>
</reference>